<dbReference type="EMBL" id="JAGINW010000001">
    <property type="protein sequence ID" value="MBP2329997.1"/>
    <property type="molecule type" value="Genomic_DNA"/>
</dbReference>
<dbReference type="InterPro" id="IPR006311">
    <property type="entry name" value="TAT_signal"/>
</dbReference>
<sequence length="527" mass="56879">MDVTVPDEELNHDELSRRSVLRRAGLLGAAVGSVLSSPAAAAPVPRGGFRWLAGDHHVHTHYSEDGKYRVIDHVRHGNAYGLGWLVITDHGGATHARIGVEKVNPDIKTARSAFGSTLVFQGLEWNIPGAEHGTVFVHPGSNEVSLLKQFESTYEGRLTEANPNKEALAIAGINFMADAVRNKRVEDALMLANHPARKGLDSPHELRNWRDTSRIFVGMEGAPGHQAAGIPAPHGGGRARGYYDGSHGPDAFPGYPAESYFTYGGFDWMTSTVGGVWDSLLAEGKPWWITANSDSHSVYADNSVRGPGGDFAANGRHPDPVYNAALAIGEADFWPGCYSRTHVGATDFSYRAVMDGIRAGRVWVDHGGLISGLDIRLRMVGNRLTSATLGGSLHARRGTPIELVISIDLANGPNWAQFVPILSRVDVIQGDVTGPVTDRDTMTAPYTKVVKSFDVNKSTGTVTFTYSLGRLDRPVYVRLRGTDGNRSAPGYLGAAVDPAGPAIDVVGNADPWKDLWFYTNPIWALPY</sequence>
<feature type="domain" description="Polymerase/histidinol phosphatase N-terminal" evidence="1">
    <location>
        <begin position="54"/>
        <end position="129"/>
    </location>
</feature>
<evidence type="ECO:0000313" key="3">
    <source>
        <dbReference type="Proteomes" id="UP001519332"/>
    </source>
</evidence>
<dbReference type="RefSeq" id="WP_209646678.1">
    <property type="nucleotide sequence ID" value="NZ_JAGINW010000001.1"/>
</dbReference>
<accession>A0ABS4U020</accession>
<dbReference type="Proteomes" id="UP001519332">
    <property type="component" value="Unassembled WGS sequence"/>
</dbReference>
<dbReference type="SMART" id="SM00481">
    <property type="entry name" value="POLIIIAc"/>
    <property type="match status" value="1"/>
</dbReference>
<evidence type="ECO:0000313" key="2">
    <source>
        <dbReference type="EMBL" id="MBP2329997.1"/>
    </source>
</evidence>
<reference evidence="2 3" key="1">
    <citation type="submission" date="2021-03" db="EMBL/GenBank/DDBJ databases">
        <title>Sequencing the genomes of 1000 actinobacteria strains.</title>
        <authorList>
            <person name="Klenk H.-P."/>
        </authorList>
    </citation>
    <scope>NUCLEOTIDE SEQUENCE [LARGE SCALE GENOMIC DNA]</scope>
    <source>
        <strain evidence="2 3">DSM 46670</strain>
    </source>
</reference>
<organism evidence="2 3">
    <name type="scientific">Kibdelosporangium banguiense</name>
    <dbReference type="NCBI Taxonomy" id="1365924"/>
    <lineage>
        <taxon>Bacteria</taxon>
        <taxon>Bacillati</taxon>
        <taxon>Actinomycetota</taxon>
        <taxon>Actinomycetes</taxon>
        <taxon>Pseudonocardiales</taxon>
        <taxon>Pseudonocardiaceae</taxon>
        <taxon>Kibdelosporangium</taxon>
    </lineage>
</organism>
<evidence type="ECO:0000259" key="1">
    <source>
        <dbReference type="SMART" id="SM00481"/>
    </source>
</evidence>
<dbReference type="InterPro" id="IPR052018">
    <property type="entry name" value="PHP_domain"/>
</dbReference>
<proteinExistence type="predicted"/>
<dbReference type="PANTHER" id="PTHR42924">
    <property type="entry name" value="EXONUCLEASE"/>
    <property type="match status" value="1"/>
</dbReference>
<comment type="caution">
    <text evidence="2">The sequence shown here is derived from an EMBL/GenBank/DDBJ whole genome shotgun (WGS) entry which is preliminary data.</text>
</comment>
<keyword evidence="3" id="KW-1185">Reference proteome</keyword>
<dbReference type="Gene3D" id="3.20.20.140">
    <property type="entry name" value="Metal-dependent hydrolases"/>
    <property type="match status" value="1"/>
</dbReference>
<gene>
    <name evidence="2" type="ORF">JOF56_010382</name>
</gene>
<dbReference type="SUPFAM" id="SSF89550">
    <property type="entry name" value="PHP domain-like"/>
    <property type="match status" value="1"/>
</dbReference>
<dbReference type="InterPro" id="IPR003141">
    <property type="entry name" value="Pol/His_phosphatase_N"/>
</dbReference>
<dbReference type="PROSITE" id="PS51318">
    <property type="entry name" value="TAT"/>
    <property type="match status" value="1"/>
</dbReference>
<dbReference type="InterPro" id="IPR016195">
    <property type="entry name" value="Pol/histidinol_Pase-like"/>
</dbReference>
<name>A0ABS4U020_9PSEU</name>
<dbReference type="PANTHER" id="PTHR42924:SF11">
    <property type="entry name" value="POLYMERASE_HISTIDINOL PHOSPHATASE N-TERMINAL DOMAIN-CONTAINING PROTEIN"/>
    <property type="match status" value="1"/>
</dbReference>
<protein>
    <recommendedName>
        <fullName evidence="1">Polymerase/histidinol phosphatase N-terminal domain-containing protein</fullName>
    </recommendedName>
</protein>